<keyword evidence="4 6" id="KW-1133">Transmembrane helix</keyword>
<evidence type="ECO:0000256" key="2">
    <source>
        <dbReference type="ARBA" id="ARBA00022475"/>
    </source>
</evidence>
<proteinExistence type="predicted"/>
<keyword evidence="5 6" id="KW-0472">Membrane</keyword>
<evidence type="ECO:0000256" key="1">
    <source>
        <dbReference type="ARBA" id="ARBA00004651"/>
    </source>
</evidence>
<evidence type="ECO:0000256" key="6">
    <source>
        <dbReference type="SAM" id="Phobius"/>
    </source>
</evidence>
<evidence type="ECO:0000256" key="4">
    <source>
        <dbReference type="ARBA" id="ARBA00022989"/>
    </source>
</evidence>
<sequence length="115" mass="12685">MIFAITALFIFQLLGEVLVQLLGIPLPGPLAGMLLLTVALFIRNQVPEPLENTANHILQHLMLLFIPAVTGVMMYFERVASEWRPFLLATLGGTVLTLVVTGVVLNYLLNKEEQA</sequence>
<accession>A0ABT8EG68</accession>
<dbReference type="RefSeq" id="WP_266122391.1">
    <property type="nucleotide sequence ID" value="NZ_JAJHNU010000001.1"/>
</dbReference>
<protein>
    <submittedName>
        <fullName evidence="7">CidA/LrgA family protein</fullName>
    </submittedName>
</protein>
<evidence type="ECO:0000313" key="8">
    <source>
        <dbReference type="Proteomes" id="UP001168613"/>
    </source>
</evidence>
<evidence type="ECO:0000256" key="5">
    <source>
        <dbReference type="ARBA" id="ARBA00023136"/>
    </source>
</evidence>
<evidence type="ECO:0000256" key="3">
    <source>
        <dbReference type="ARBA" id="ARBA00022692"/>
    </source>
</evidence>
<evidence type="ECO:0000313" key="7">
    <source>
        <dbReference type="EMBL" id="MDN4120286.1"/>
    </source>
</evidence>
<keyword evidence="2" id="KW-1003">Cell membrane</keyword>
<dbReference type="Pfam" id="PF03788">
    <property type="entry name" value="LrgA"/>
    <property type="match status" value="1"/>
</dbReference>
<keyword evidence="3 6" id="KW-0812">Transmembrane</keyword>
<dbReference type="PANTHER" id="PTHR33931">
    <property type="entry name" value="HOLIN-LIKE PROTEIN CIDA-RELATED"/>
    <property type="match status" value="1"/>
</dbReference>
<comment type="caution">
    <text evidence="7">The sequence shown here is derived from an EMBL/GenBank/DDBJ whole genome shotgun (WGS) entry which is preliminary data.</text>
</comment>
<organism evidence="7 8">
    <name type="scientific">Alcaligenes endophyticus</name>
    <dbReference type="NCBI Taxonomy" id="1929088"/>
    <lineage>
        <taxon>Bacteria</taxon>
        <taxon>Pseudomonadati</taxon>
        <taxon>Pseudomonadota</taxon>
        <taxon>Betaproteobacteria</taxon>
        <taxon>Burkholderiales</taxon>
        <taxon>Alcaligenaceae</taxon>
        <taxon>Alcaligenes</taxon>
    </lineage>
</organism>
<feature type="transmembrane region" description="Helical" evidence="6">
    <location>
        <begin position="88"/>
        <end position="109"/>
    </location>
</feature>
<gene>
    <name evidence="7" type="ORF">LMS43_03170</name>
</gene>
<dbReference type="Proteomes" id="UP001168613">
    <property type="component" value="Unassembled WGS sequence"/>
</dbReference>
<keyword evidence="8" id="KW-1185">Reference proteome</keyword>
<reference evidence="7" key="1">
    <citation type="submission" date="2021-11" db="EMBL/GenBank/DDBJ databases">
        <title>Draft genome sequence of Alcaligenes endophyticus type strain CCUG 75668T.</title>
        <authorList>
            <person name="Salva-Serra F."/>
            <person name="Duran R.E."/>
            <person name="Seeger M."/>
            <person name="Moore E.R.B."/>
            <person name="Jaen-Luchoro D."/>
        </authorList>
    </citation>
    <scope>NUCLEOTIDE SEQUENCE</scope>
    <source>
        <strain evidence="7">CCUG 75668</strain>
    </source>
</reference>
<dbReference type="EMBL" id="JAJHNU010000001">
    <property type="protein sequence ID" value="MDN4120286.1"/>
    <property type="molecule type" value="Genomic_DNA"/>
</dbReference>
<feature type="transmembrane region" description="Helical" evidence="6">
    <location>
        <begin position="58"/>
        <end position="76"/>
    </location>
</feature>
<name>A0ABT8EG68_9BURK</name>
<dbReference type="InterPro" id="IPR005538">
    <property type="entry name" value="LrgA/CidA"/>
</dbReference>
<dbReference type="PANTHER" id="PTHR33931:SF2">
    <property type="entry name" value="HOLIN-LIKE PROTEIN CIDA"/>
    <property type="match status" value="1"/>
</dbReference>
<feature type="transmembrane region" description="Helical" evidence="6">
    <location>
        <begin position="29"/>
        <end position="46"/>
    </location>
</feature>
<comment type="subcellular location">
    <subcellularLocation>
        <location evidence="1">Cell membrane</location>
        <topology evidence="1">Multi-pass membrane protein</topology>
    </subcellularLocation>
</comment>